<feature type="compositionally biased region" description="Basic and acidic residues" evidence="1">
    <location>
        <begin position="243"/>
        <end position="260"/>
    </location>
</feature>
<dbReference type="InterPro" id="IPR023631">
    <property type="entry name" value="Amidase_dom"/>
</dbReference>
<evidence type="ECO:0000313" key="5">
    <source>
        <dbReference type="EMBL" id="CAL4762920.1"/>
    </source>
</evidence>
<dbReference type="InterPro" id="IPR000120">
    <property type="entry name" value="Amidase"/>
</dbReference>
<evidence type="ECO:0000313" key="4">
    <source>
        <dbReference type="EMBL" id="CAL1128983.1"/>
    </source>
</evidence>
<evidence type="ECO:0000313" key="6">
    <source>
        <dbReference type="Proteomes" id="UP001152797"/>
    </source>
</evidence>
<dbReference type="PANTHER" id="PTHR11895:SF67">
    <property type="entry name" value="AMIDASE DOMAIN-CONTAINING PROTEIN"/>
    <property type="match status" value="1"/>
</dbReference>
<keyword evidence="5" id="KW-0378">Hydrolase</keyword>
<dbReference type="Proteomes" id="UP001152797">
    <property type="component" value="Unassembled WGS sequence"/>
</dbReference>
<evidence type="ECO:0000313" key="3">
    <source>
        <dbReference type="EMBL" id="CAI3975608.1"/>
    </source>
</evidence>
<dbReference type="PANTHER" id="PTHR11895">
    <property type="entry name" value="TRANSAMIDASE"/>
    <property type="match status" value="1"/>
</dbReference>
<dbReference type="Gene3D" id="3.90.1300.10">
    <property type="entry name" value="Amidase signature (AS) domain"/>
    <property type="match status" value="1"/>
</dbReference>
<dbReference type="InterPro" id="IPR032675">
    <property type="entry name" value="LRR_dom_sf"/>
</dbReference>
<dbReference type="EMBL" id="CAMXCT010000213">
    <property type="protein sequence ID" value="CAI3975608.1"/>
    <property type="molecule type" value="Genomic_DNA"/>
</dbReference>
<reference evidence="4" key="2">
    <citation type="submission" date="2024-04" db="EMBL/GenBank/DDBJ databases">
        <authorList>
            <person name="Chen Y."/>
            <person name="Shah S."/>
            <person name="Dougan E. K."/>
            <person name="Thang M."/>
            <person name="Chan C."/>
        </authorList>
    </citation>
    <scope>NUCLEOTIDE SEQUENCE [LARGE SCALE GENOMIC DNA]</scope>
</reference>
<evidence type="ECO:0000259" key="2">
    <source>
        <dbReference type="Pfam" id="PF01425"/>
    </source>
</evidence>
<dbReference type="AlphaFoldDB" id="A0A9P1BNI1"/>
<dbReference type="GO" id="GO:0016787">
    <property type="term" value="F:hydrolase activity"/>
    <property type="evidence" value="ECO:0007669"/>
    <property type="project" value="UniProtKB-KW"/>
</dbReference>
<proteinExistence type="predicted"/>
<reference evidence="3" key="1">
    <citation type="submission" date="2022-10" db="EMBL/GenBank/DDBJ databases">
        <authorList>
            <person name="Chen Y."/>
            <person name="Dougan E. K."/>
            <person name="Chan C."/>
            <person name="Rhodes N."/>
            <person name="Thang M."/>
        </authorList>
    </citation>
    <scope>NUCLEOTIDE SEQUENCE</scope>
</reference>
<feature type="domain" description="Amidase" evidence="2">
    <location>
        <begin position="454"/>
        <end position="887"/>
    </location>
</feature>
<keyword evidence="6" id="KW-1185">Reference proteome</keyword>
<dbReference type="Gene3D" id="3.80.10.10">
    <property type="entry name" value="Ribonuclease Inhibitor"/>
    <property type="match status" value="1"/>
</dbReference>
<sequence length="912" mass="98661">MVLSKRKEDEPCGYLDVNVSKSDLRAEGMSLVLNFLCRLHKVNPPICVHNFRCYSNSGLGDAGIRLLTQLIASQPYPLRELHLSHTGISEVAVATLVLSVCSSERYPFQTKEGAWTGCWMRVDNNEILAPITLVTALKSLKIKGLEMVARQSRTWTRYTSPSWATNAEVTPAALLFLINEQKGEAIGSIGSSQAAFQESASAMRRAQQAVTTAQQLLEVEGAGDDPEDPKSSLQRRVAVARWSHREVDPKSRDSDIDGRQAGKGTSKGCGATVQLSGPGSHRAMAMWCDIALGVTALGSALLGALLALCRSSSLARPPPPKRSQKLGDPKYDIQDIVTPAAAGTTLRVLSWLLADSPLGPLIRRVLLSQETNGSALLQDLALQASHDPGNFAMWHPMQRLSSEERKQQEEAAKVAGTKEILQKGFGSGAATPYVTVEDFARAYREKRILPSQAMEKLLQSVKELQPKFRPFVKLLEEDVRAQAQESDRRFGSGEARSIFEGVPVAVKDMFRIRGYPMLEGSLWPEGSDRNSPAEKDNHMVRLFREAGAIIVGTTAMTEFGVTPLGYSVNQQGPFNAYNAKHYSLGSSSGSAVAVALGLVPVAIGADAGGSIRLPASAAGVFGLATTYGRVADDSSSVTNGSMQKSGPIAATARDTALAYAVMSAAEPGNFYSQLYGEPGLPPLHLKDFSKSDLKGMRLGIFWDYFNDCEVSVLDSCQRAVDTLRSLGAEIVAIEIPHLRSLQVAHGLVVSAEISTILGDLLHNKHQLEPSTRIQFALGISMGAVEIQSGNMLRGWAVKHIRQEIFKKLKISGIVTPTVGVTPPEIPPAALRWGESNTPLLLKLMKYIFLGNLCGFPGISIPVGYDEGTSIPIGLHILGDQWQEPVLLRLAEALEQQLPRRTPPSFVNFLGKD</sequence>
<accession>A0A9P1BNI1</accession>
<dbReference type="SUPFAM" id="SSF75304">
    <property type="entry name" value="Amidase signature (AS) enzymes"/>
    <property type="match status" value="1"/>
</dbReference>
<comment type="caution">
    <text evidence="3">The sequence shown here is derived from an EMBL/GenBank/DDBJ whole genome shotgun (WGS) entry which is preliminary data.</text>
</comment>
<dbReference type="InterPro" id="IPR036928">
    <property type="entry name" value="AS_sf"/>
</dbReference>
<gene>
    <name evidence="3" type="ORF">C1SCF055_LOCUS3906</name>
</gene>
<dbReference type="OrthoDB" id="421993at2759"/>
<dbReference type="Pfam" id="PF01425">
    <property type="entry name" value="Amidase"/>
    <property type="match status" value="1"/>
</dbReference>
<dbReference type="EMBL" id="CAMXCT020000213">
    <property type="protein sequence ID" value="CAL1128983.1"/>
    <property type="molecule type" value="Genomic_DNA"/>
</dbReference>
<protein>
    <submittedName>
        <fullName evidence="5">Fatty acid amide hydrolase</fullName>
    </submittedName>
</protein>
<organism evidence="3">
    <name type="scientific">Cladocopium goreaui</name>
    <dbReference type="NCBI Taxonomy" id="2562237"/>
    <lineage>
        <taxon>Eukaryota</taxon>
        <taxon>Sar</taxon>
        <taxon>Alveolata</taxon>
        <taxon>Dinophyceae</taxon>
        <taxon>Suessiales</taxon>
        <taxon>Symbiodiniaceae</taxon>
        <taxon>Cladocopium</taxon>
    </lineage>
</organism>
<evidence type="ECO:0000256" key="1">
    <source>
        <dbReference type="SAM" id="MobiDB-lite"/>
    </source>
</evidence>
<name>A0A9P1BNI1_9DINO</name>
<feature type="region of interest" description="Disordered" evidence="1">
    <location>
        <begin position="220"/>
        <end position="272"/>
    </location>
</feature>
<dbReference type="EMBL" id="CAMXCT030000213">
    <property type="protein sequence ID" value="CAL4762920.1"/>
    <property type="molecule type" value="Genomic_DNA"/>
</dbReference>